<feature type="region of interest" description="Disordered" evidence="3">
    <location>
        <begin position="38"/>
        <end position="299"/>
    </location>
</feature>
<feature type="domain" description="Ribosomal RNA large subunit methyltransferase K/L-like methyltransferase" evidence="4">
    <location>
        <begin position="653"/>
        <end position="825"/>
    </location>
</feature>
<feature type="compositionally biased region" description="Gly residues" evidence="3">
    <location>
        <begin position="43"/>
        <end position="58"/>
    </location>
</feature>
<gene>
    <name evidence="6" type="ORF">MICPUN_99783</name>
</gene>
<dbReference type="CDD" id="cd11715">
    <property type="entry name" value="THUMP_AdoMetMT"/>
    <property type="match status" value="1"/>
</dbReference>
<evidence type="ECO:0000313" key="7">
    <source>
        <dbReference type="Proteomes" id="UP000002009"/>
    </source>
</evidence>
<dbReference type="GeneID" id="8241941"/>
<dbReference type="eggNOG" id="ENOG502QTIB">
    <property type="taxonomic scope" value="Eukaryota"/>
</dbReference>
<name>C1E310_MICCC</name>
<evidence type="ECO:0000256" key="2">
    <source>
        <dbReference type="ARBA" id="ARBA00022679"/>
    </source>
</evidence>
<feature type="region of interest" description="Disordered" evidence="3">
    <location>
        <begin position="886"/>
        <end position="924"/>
    </location>
</feature>
<dbReference type="Pfam" id="PF01170">
    <property type="entry name" value="UPF0020"/>
    <property type="match status" value="1"/>
</dbReference>
<feature type="compositionally biased region" description="Basic and acidic residues" evidence="3">
    <location>
        <begin position="455"/>
        <end position="466"/>
    </location>
</feature>
<dbReference type="KEGG" id="mis:MICPUN_99783"/>
<dbReference type="RefSeq" id="XP_002500751.1">
    <property type="nucleotide sequence ID" value="XM_002500705.1"/>
</dbReference>
<dbReference type="InterPro" id="IPR029063">
    <property type="entry name" value="SAM-dependent_MTases_sf"/>
</dbReference>
<evidence type="ECO:0000259" key="5">
    <source>
        <dbReference type="Pfam" id="PF22020"/>
    </source>
</evidence>
<feature type="compositionally biased region" description="Gly residues" evidence="3">
    <location>
        <begin position="133"/>
        <end position="143"/>
    </location>
</feature>
<feature type="compositionally biased region" description="Basic and acidic residues" evidence="3">
    <location>
        <begin position="211"/>
        <end position="248"/>
    </location>
</feature>
<dbReference type="PANTHER" id="PTHR47313:SF1">
    <property type="entry name" value="RIBOSOMAL RNA LARGE SUBUNIT METHYLTRANSFERASE K_L"/>
    <property type="match status" value="1"/>
</dbReference>
<dbReference type="InterPro" id="IPR000241">
    <property type="entry name" value="RlmKL-like_Mtase"/>
</dbReference>
<feature type="compositionally biased region" description="Low complexity" evidence="3">
    <location>
        <begin position="906"/>
        <end position="920"/>
    </location>
</feature>
<dbReference type="STRING" id="296587.C1E310"/>
<feature type="compositionally biased region" description="Basic and acidic residues" evidence="3">
    <location>
        <begin position="273"/>
        <end position="295"/>
    </location>
</feature>
<dbReference type="Proteomes" id="UP000002009">
    <property type="component" value="Chromosome 3"/>
</dbReference>
<reference evidence="6 7" key="1">
    <citation type="journal article" date="2009" name="Science">
        <title>Green evolution and dynamic adaptations revealed by genomes of the marine picoeukaryotes Micromonas.</title>
        <authorList>
            <person name="Worden A.Z."/>
            <person name="Lee J.H."/>
            <person name="Mock T."/>
            <person name="Rouze P."/>
            <person name="Simmons M.P."/>
            <person name="Aerts A.L."/>
            <person name="Allen A.E."/>
            <person name="Cuvelier M.L."/>
            <person name="Derelle E."/>
            <person name="Everett M.V."/>
            <person name="Foulon E."/>
            <person name="Grimwood J."/>
            <person name="Gundlach H."/>
            <person name="Henrissat B."/>
            <person name="Napoli C."/>
            <person name="McDonald S.M."/>
            <person name="Parker M.S."/>
            <person name="Rombauts S."/>
            <person name="Salamov A."/>
            <person name="Von Dassow P."/>
            <person name="Badger J.H."/>
            <person name="Coutinho P.M."/>
            <person name="Demir E."/>
            <person name="Dubchak I."/>
            <person name="Gentemann C."/>
            <person name="Eikrem W."/>
            <person name="Gready J.E."/>
            <person name="John U."/>
            <person name="Lanier W."/>
            <person name="Lindquist E.A."/>
            <person name="Lucas S."/>
            <person name="Mayer K.F."/>
            <person name="Moreau H."/>
            <person name="Not F."/>
            <person name="Otillar R."/>
            <person name="Panaud O."/>
            <person name="Pangilinan J."/>
            <person name="Paulsen I."/>
            <person name="Piegu B."/>
            <person name="Poliakov A."/>
            <person name="Robbens S."/>
            <person name="Schmutz J."/>
            <person name="Toulza E."/>
            <person name="Wyss T."/>
            <person name="Zelensky A."/>
            <person name="Zhou K."/>
            <person name="Armbrust E.V."/>
            <person name="Bhattacharya D."/>
            <person name="Goodenough U.W."/>
            <person name="Van de Peer Y."/>
            <person name="Grigoriev I.V."/>
        </authorList>
    </citation>
    <scope>NUCLEOTIDE SEQUENCE [LARGE SCALE GENOMIC DNA]</scope>
    <source>
        <strain evidence="7">RCC299 / NOUM17</strain>
    </source>
</reference>
<evidence type="ECO:0000259" key="4">
    <source>
        <dbReference type="Pfam" id="PF01170"/>
    </source>
</evidence>
<dbReference type="PANTHER" id="PTHR47313">
    <property type="entry name" value="RIBOSOMAL RNA LARGE SUBUNIT METHYLTRANSFERASE K/L"/>
    <property type="match status" value="1"/>
</dbReference>
<evidence type="ECO:0000256" key="1">
    <source>
        <dbReference type="ARBA" id="ARBA00022603"/>
    </source>
</evidence>
<keyword evidence="7" id="KW-1185">Reference proteome</keyword>
<dbReference type="PROSITE" id="PS01261">
    <property type="entry name" value="UPF0020"/>
    <property type="match status" value="1"/>
</dbReference>
<dbReference type="AlphaFoldDB" id="C1E310"/>
<dbReference type="SUPFAM" id="SSF53335">
    <property type="entry name" value="S-adenosyl-L-methionine-dependent methyltransferases"/>
    <property type="match status" value="1"/>
</dbReference>
<organism evidence="6 7">
    <name type="scientific">Micromonas commoda (strain RCC299 / NOUM17 / CCMP2709)</name>
    <name type="common">Picoplanktonic green alga</name>
    <dbReference type="NCBI Taxonomy" id="296587"/>
    <lineage>
        <taxon>Eukaryota</taxon>
        <taxon>Viridiplantae</taxon>
        <taxon>Chlorophyta</taxon>
        <taxon>Mamiellophyceae</taxon>
        <taxon>Mamiellales</taxon>
        <taxon>Mamiellaceae</taxon>
        <taxon>Micromonas</taxon>
    </lineage>
</organism>
<dbReference type="Gene3D" id="3.30.2130.30">
    <property type="match status" value="1"/>
</dbReference>
<keyword evidence="1" id="KW-0489">Methyltransferase</keyword>
<evidence type="ECO:0000256" key="3">
    <source>
        <dbReference type="SAM" id="MobiDB-lite"/>
    </source>
</evidence>
<feature type="compositionally biased region" description="Low complexity" evidence="3">
    <location>
        <begin position="193"/>
        <end position="204"/>
    </location>
</feature>
<dbReference type="InterPro" id="IPR053943">
    <property type="entry name" value="RlmKL-like_Mtase_CS"/>
</dbReference>
<feature type="compositionally biased region" description="Basic and acidic residues" evidence="3">
    <location>
        <begin position="59"/>
        <end position="87"/>
    </location>
</feature>
<dbReference type="EMBL" id="CP001324">
    <property type="protein sequence ID" value="ACO62009.1"/>
    <property type="molecule type" value="Genomic_DNA"/>
</dbReference>
<dbReference type="Pfam" id="PF22020">
    <property type="entry name" value="RlmL_1st"/>
    <property type="match status" value="1"/>
</dbReference>
<feature type="domain" description="RlmL ferredoxin-like" evidence="5">
    <location>
        <begin position="482"/>
        <end position="538"/>
    </location>
</feature>
<dbReference type="Gene3D" id="3.40.50.150">
    <property type="entry name" value="Vaccinia Virus protein VP39"/>
    <property type="match status" value="1"/>
</dbReference>
<dbReference type="OrthoDB" id="416496at2759"/>
<dbReference type="GO" id="GO:0032259">
    <property type="term" value="P:methylation"/>
    <property type="evidence" value="ECO:0007669"/>
    <property type="project" value="UniProtKB-KW"/>
</dbReference>
<feature type="compositionally biased region" description="Basic and acidic residues" evidence="3">
    <location>
        <begin position="111"/>
        <end position="131"/>
    </location>
</feature>
<dbReference type="GO" id="GO:0043527">
    <property type="term" value="C:tRNA methyltransferase complex"/>
    <property type="evidence" value="ECO:0007669"/>
    <property type="project" value="UniProtKB-ARBA"/>
</dbReference>
<dbReference type="InterPro" id="IPR054170">
    <property type="entry name" value="RlmL_1st"/>
</dbReference>
<protein>
    <submittedName>
        <fullName evidence="6">Uncharacterized protein</fullName>
    </submittedName>
</protein>
<keyword evidence="2" id="KW-0808">Transferase</keyword>
<feature type="region of interest" description="Disordered" evidence="3">
    <location>
        <begin position="317"/>
        <end position="357"/>
    </location>
</feature>
<dbReference type="GO" id="GO:0008168">
    <property type="term" value="F:methyltransferase activity"/>
    <property type="evidence" value="ECO:0007669"/>
    <property type="project" value="UniProtKB-KW"/>
</dbReference>
<dbReference type="InParanoid" id="C1E310"/>
<feature type="region of interest" description="Disordered" evidence="3">
    <location>
        <begin position="433"/>
        <end position="466"/>
    </location>
</feature>
<evidence type="ECO:0000313" key="6">
    <source>
        <dbReference type="EMBL" id="ACO62009.1"/>
    </source>
</evidence>
<proteinExistence type="predicted"/>
<feature type="compositionally biased region" description="Basic and acidic residues" evidence="3">
    <location>
        <begin position="147"/>
        <end position="178"/>
    </location>
</feature>
<accession>C1E310</accession>
<sequence>MQAFARALIFRAPGLFAPHACAARVSIVPRRLTRDLTANAGGWSIGPGGRVGGAGGGGGRERDERDDGLRRNRWGDEYEDDGRDRGGYDAPARGVDRRAGPVRGGGGGRRRGQDDDPRRAEAPRRRGESSTRGRGGGGRGGARGRGRGRDDLRERPSRDRFDDRRFDDRRFDDRRFDDGPLIVPPKDTRQVPSRRGSSAPSRGRGPARRGGRGDGYDRGDGYERGDRYDPRDRAPPRRRGGYDRDGPVRTRSSPSPSDPRHDPFAGGPRPTPGHHDPGYDYRDHAPPERTKERGPRSTGIADAYYAAYLRGEVDLADPPQLDVYPRDEPDFNPIGPRWQMPDGTWFGEGPPDPRRTFDKEAWEKKVYWGTKEELMREERVAIGLEEPYVHPDDVVVKLISRPEGYWTITAKDEREGKPGTFTATPEVAEKVRRAMEEGDESPTWASTSPNAKGDYSGKDDEKNEAIFERPRRASSSTALGDYYATCHPGLEDVVAKELESELIGASDVRVGASGVSFRGDARVGYRANVWLRCAIRVLCELDRGYIDPNVPGGAAIYDFVRDAAPWHEVIPADDGLTFSVESRVRSCTDVTSTRLASTRAKDAICDALVDVNGWRPPPPQFGHSSADVPLYLSLFRDEAKLYRDMSGESLHRRGYRDAAIHRAALNEAAAAGVLSLAGWSAACDRARERGLVLPALVDPMCGSGTLLIEGAMMAGRVAPGLIRVDAAGGFGKGGDGGRDPSPGVQRPAFAFERWPDHDPTLLEEVLEEAAEIGAAARKKMGGAPVIIGNDVHAGALSLARRAAMAAGVDGVIDFVQGDAADLTHPKLTEFTAAALERDGLQRDVDEPVDLDDLGPTALRAEGGGVLVVSNPPWGMRIGARDDGYDGDDAGDGYGDGNWDDAASDAGSVRGGDSVRGGESVPSAGTLRAPDVEEAWQSLGAFFRRECGGATAHLLSGDANATRPLRMRARRKRVLGIGGVDCRLLEYRILPPRRRASLEELADAAREEEE</sequence>